<dbReference type="Gene3D" id="3.40.50.720">
    <property type="entry name" value="NAD(P)-binding Rossmann-like Domain"/>
    <property type="match status" value="1"/>
</dbReference>
<dbReference type="PANTHER" id="PTHR43249:SF1">
    <property type="entry name" value="D-GLUCOSIDE 3-DEHYDROGENASE"/>
    <property type="match status" value="1"/>
</dbReference>
<dbReference type="InterPro" id="IPR052515">
    <property type="entry name" value="Gfo/Idh/MocA_Oxidoreductase"/>
</dbReference>
<evidence type="ECO:0000259" key="1">
    <source>
        <dbReference type="Pfam" id="PF01408"/>
    </source>
</evidence>
<name>A0ABW3UWF1_9BACL</name>
<dbReference type="InterPro" id="IPR000683">
    <property type="entry name" value="Gfo/Idh/MocA-like_OxRdtase_N"/>
</dbReference>
<dbReference type="SUPFAM" id="SSF51735">
    <property type="entry name" value="NAD(P)-binding Rossmann-fold domains"/>
    <property type="match status" value="1"/>
</dbReference>
<gene>
    <name evidence="3" type="ORF">ACFQ4B_34825</name>
</gene>
<protein>
    <submittedName>
        <fullName evidence="3">Gfo/Idh/MocA family protein</fullName>
    </submittedName>
</protein>
<dbReference type="Gene3D" id="3.30.360.10">
    <property type="entry name" value="Dihydrodipicolinate Reductase, domain 2"/>
    <property type="match status" value="1"/>
</dbReference>
<feature type="domain" description="Gfo/Idh/MocA-like oxidoreductase N-terminal" evidence="1">
    <location>
        <begin position="7"/>
        <end position="122"/>
    </location>
</feature>
<evidence type="ECO:0000259" key="2">
    <source>
        <dbReference type="Pfam" id="PF22725"/>
    </source>
</evidence>
<dbReference type="Pfam" id="PF01408">
    <property type="entry name" value="GFO_IDH_MocA"/>
    <property type="match status" value="1"/>
</dbReference>
<dbReference type="InterPro" id="IPR055170">
    <property type="entry name" value="GFO_IDH_MocA-like_dom"/>
</dbReference>
<organism evidence="3 4">
    <name type="scientific">Paenibacillus vulneris</name>
    <dbReference type="NCBI Taxonomy" id="1133364"/>
    <lineage>
        <taxon>Bacteria</taxon>
        <taxon>Bacillati</taxon>
        <taxon>Bacillota</taxon>
        <taxon>Bacilli</taxon>
        <taxon>Bacillales</taxon>
        <taxon>Paenibacillaceae</taxon>
        <taxon>Paenibacillus</taxon>
    </lineage>
</organism>
<comment type="caution">
    <text evidence="3">The sequence shown here is derived from an EMBL/GenBank/DDBJ whole genome shotgun (WGS) entry which is preliminary data.</text>
</comment>
<reference evidence="4" key="1">
    <citation type="journal article" date="2019" name="Int. J. Syst. Evol. Microbiol.">
        <title>The Global Catalogue of Microorganisms (GCM) 10K type strain sequencing project: providing services to taxonomists for standard genome sequencing and annotation.</title>
        <authorList>
            <consortium name="The Broad Institute Genomics Platform"/>
            <consortium name="The Broad Institute Genome Sequencing Center for Infectious Disease"/>
            <person name="Wu L."/>
            <person name="Ma J."/>
        </authorList>
    </citation>
    <scope>NUCLEOTIDE SEQUENCE [LARGE SCALE GENOMIC DNA]</scope>
    <source>
        <strain evidence="4">CCUG 53270</strain>
    </source>
</reference>
<dbReference type="RefSeq" id="WP_345594000.1">
    <property type="nucleotide sequence ID" value="NZ_BAABJG010000052.1"/>
</dbReference>
<dbReference type="EMBL" id="JBHTLU010000058">
    <property type="protein sequence ID" value="MFD1225267.1"/>
    <property type="molecule type" value="Genomic_DNA"/>
</dbReference>
<dbReference type="Proteomes" id="UP001597180">
    <property type="component" value="Unassembled WGS sequence"/>
</dbReference>
<accession>A0ABW3UWF1</accession>
<dbReference type="Pfam" id="PF22725">
    <property type="entry name" value="GFO_IDH_MocA_C3"/>
    <property type="match status" value="1"/>
</dbReference>
<dbReference type="PRINTS" id="PR01775">
    <property type="entry name" value="GLFROXRDTASE"/>
</dbReference>
<feature type="domain" description="GFO/IDH/MocA-like oxidoreductase" evidence="2">
    <location>
        <begin position="135"/>
        <end position="258"/>
    </location>
</feature>
<dbReference type="InterPro" id="IPR008354">
    <property type="entry name" value="Glc-Fru_OxRdtase_bac"/>
</dbReference>
<keyword evidence="4" id="KW-1185">Reference proteome</keyword>
<evidence type="ECO:0000313" key="4">
    <source>
        <dbReference type="Proteomes" id="UP001597180"/>
    </source>
</evidence>
<dbReference type="PANTHER" id="PTHR43249">
    <property type="entry name" value="UDP-N-ACETYL-2-AMINO-2-DEOXY-D-GLUCURONATE OXIDASE"/>
    <property type="match status" value="1"/>
</dbReference>
<proteinExistence type="predicted"/>
<evidence type="ECO:0000313" key="3">
    <source>
        <dbReference type="EMBL" id="MFD1225267.1"/>
    </source>
</evidence>
<sequence>MSSKEIGYAVFGLGVGKSHLASAVKAKGCKFVAICDMNEAVLHNLGDEYGIDPANRYTSYEELLKREDIDVISVCTPSGWHKEHTIMALKAGKHVLTEKPLEIRVDRIDEMNQVAAEQGLYLGCVFQNRLAPANQLIKQTIQSGRMGKMITSNFHLKWYRDDKYYAKNGGWRGTWAMDGGGAIMNQTIHTVDLMQWFMGPVRSIFAKMGTYNHPIETEDTAVAVVTFESGAIGTLIGTTCAYPGLEVSVQIHGSTGSIYSKSNKIELFKMADDDEHYSEEARILEAYGTGAAKPASESGALPKTGHAGQVQDIIDAVIEGRPPMIEGKEGRASVEIVQALYESARTGKEVFLPYVPELSKA</sequence>
<dbReference type="InterPro" id="IPR036291">
    <property type="entry name" value="NAD(P)-bd_dom_sf"/>
</dbReference>